<dbReference type="InterPro" id="IPR000111">
    <property type="entry name" value="Glyco_hydro_27/36_CS"/>
</dbReference>
<feature type="domain" description="Glycosyl hydrolase family 36 N-terminal" evidence="8">
    <location>
        <begin position="29"/>
        <end position="285"/>
    </location>
</feature>
<dbReference type="InterPro" id="IPR038417">
    <property type="entry name" value="Alpga-gal_N_sf"/>
</dbReference>
<keyword evidence="10" id="KW-1185">Reference proteome</keyword>
<dbReference type="CDD" id="cd14791">
    <property type="entry name" value="GH36"/>
    <property type="match status" value="1"/>
</dbReference>
<organism evidence="9 10">
    <name type="scientific">Paenibacillus gallinarum</name>
    <dbReference type="NCBI Taxonomy" id="2762232"/>
    <lineage>
        <taxon>Bacteria</taxon>
        <taxon>Bacillati</taxon>
        <taxon>Bacillota</taxon>
        <taxon>Bacilli</taxon>
        <taxon>Bacillales</taxon>
        <taxon>Paenibacillaceae</taxon>
        <taxon>Paenibacillus</taxon>
    </lineage>
</organism>
<dbReference type="InterPro" id="IPR013780">
    <property type="entry name" value="Glyco_hydro_b"/>
</dbReference>
<evidence type="ECO:0000256" key="3">
    <source>
        <dbReference type="ARBA" id="ARBA00012755"/>
    </source>
</evidence>
<dbReference type="InterPro" id="IPR031704">
    <property type="entry name" value="Glyco_hydro_36_N"/>
</dbReference>
<name>A0ABR8T4C7_9BACL</name>
<gene>
    <name evidence="9" type="ORF">H9647_21400</name>
</gene>
<evidence type="ECO:0000313" key="10">
    <source>
        <dbReference type="Proteomes" id="UP000608071"/>
    </source>
</evidence>
<dbReference type="InterPro" id="IPR002252">
    <property type="entry name" value="Glyco_hydro_36"/>
</dbReference>
<dbReference type="Gene3D" id="3.20.20.70">
    <property type="entry name" value="Aldolase class I"/>
    <property type="match status" value="1"/>
</dbReference>
<feature type="domain" description="Glycosyl hydrolase family 36 C-terminal" evidence="7">
    <location>
        <begin position="648"/>
        <end position="725"/>
    </location>
</feature>
<dbReference type="Pfam" id="PF16874">
    <property type="entry name" value="Glyco_hydro_36C"/>
    <property type="match status" value="1"/>
</dbReference>
<accession>A0ABR8T4C7</accession>
<evidence type="ECO:0000256" key="1">
    <source>
        <dbReference type="ARBA" id="ARBA00001255"/>
    </source>
</evidence>
<evidence type="ECO:0000259" key="8">
    <source>
        <dbReference type="Pfam" id="PF16875"/>
    </source>
</evidence>
<dbReference type="InterPro" id="IPR031705">
    <property type="entry name" value="Glyco_hydro_36_C"/>
</dbReference>
<keyword evidence="4 6" id="KW-0378">Hydrolase</keyword>
<comment type="catalytic activity">
    <reaction evidence="1 6">
        <text>Hydrolysis of terminal, non-reducing alpha-D-galactose residues in alpha-D-galactosides, including galactose oligosaccharides, galactomannans and galactolipids.</text>
        <dbReference type="EC" id="3.2.1.22"/>
    </reaction>
</comment>
<dbReference type="Gene3D" id="2.70.98.60">
    <property type="entry name" value="alpha-galactosidase from lactobacil brevis"/>
    <property type="match status" value="1"/>
</dbReference>
<proteinExistence type="inferred from homology"/>
<keyword evidence="5 6" id="KW-0326">Glycosidase</keyword>
<dbReference type="EMBL" id="JACSQL010000014">
    <property type="protein sequence ID" value="MBD7970623.1"/>
    <property type="molecule type" value="Genomic_DNA"/>
</dbReference>
<dbReference type="PROSITE" id="PS00512">
    <property type="entry name" value="ALPHA_GALACTOSIDASE"/>
    <property type="match status" value="1"/>
</dbReference>
<dbReference type="InterPro" id="IPR050985">
    <property type="entry name" value="Alpha-glycosidase_related"/>
</dbReference>
<evidence type="ECO:0000256" key="4">
    <source>
        <dbReference type="ARBA" id="ARBA00022801"/>
    </source>
</evidence>
<dbReference type="PIRSF" id="PIRSF005536">
    <property type="entry name" value="Agal"/>
    <property type="match status" value="1"/>
</dbReference>
<dbReference type="EC" id="3.2.1.22" evidence="3 6"/>
<dbReference type="Pfam" id="PF02065">
    <property type="entry name" value="Melibiase"/>
    <property type="match status" value="1"/>
</dbReference>
<dbReference type="Gene3D" id="2.60.40.1180">
    <property type="entry name" value="Golgi alpha-mannosidase II"/>
    <property type="match status" value="1"/>
</dbReference>
<dbReference type="SUPFAM" id="SSF51445">
    <property type="entry name" value="(Trans)glycosidases"/>
    <property type="match status" value="1"/>
</dbReference>
<dbReference type="RefSeq" id="WP_191803896.1">
    <property type="nucleotide sequence ID" value="NZ_JACSQL010000014.1"/>
</dbReference>
<dbReference type="Pfam" id="PF16875">
    <property type="entry name" value="Glyco_hydro_36N"/>
    <property type="match status" value="1"/>
</dbReference>
<evidence type="ECO:0000313" key="9">
    <source>
        <dbReference type="EMBL" id="MBD7970623.1"/>
    </source>
</evidence>
<comment type="caution">
    <text evidence="9">The sequence shown here is derived from an EMBL/GenBank/DDBJ whole genome shotgun (WGS) entry which is preliminary data.</text>
</comment>
<reference evidence="9 10" key="1">
    <citation type="submission" date="2020-08" db="EMBL/GenBank/DDBJ databases">
        <title>A Genomic Blueprint of the Chicken Gut Microbiome.</title>
        <authorList>
            <person name="Gilroy R."/>
            <person name="Ravi A."/>
            <person name="Getino M."/>
            <person name="Pursley I."/>
            <person name="Horton D.L."/>
            <person name="Alikhan N.-F."/>
            <person name="Baker D."/>
            <person name="Gharbi K."/>
            <person name="Hall N."/>
            <person name="Watson M."/>
            <person name="Adriaenssens E.M."/>
            <person name="Foster-Nyarko E."/>
            <person name="Jarju S."/>
            <person name="Secka A."/>
            <person name="Antonio M."/>
            <person name="Oren A."/>
            <person name="Chaudhuri R."/>
            <person name="La Ragione R.M."/>
            <person name="Hildebrand F."/>
            <person name="Pallen M.J."/>
        </authorList>
    </citation>
    <scope>NUCLEOTIDE SEQUENCE [LARGE SCALE GENOMIC DNA]</scope>
    <source>
        <strain evidence="9 10">Sa2BVA9</strain>
    </source>
</reference>
<protein>
    <recommendedName>
        <fullName evidence="3 6">Alpha-galactosidase</fullName>
        <ecNumber evidence="3 6">3.2.1.22</ecNumber>
    </recommendedName>
</protein>
<dbReference type="InterPro" id="IPR013785">
    <property type="entry name" value="Aldolase_TIM"/>
</dbReference>
<dbReference type="PANTHER" id="PTHR43053">
    <property type="entry name" value="GLYCOSIDASE FAMILY 31"/>
    <property type="match status" value="1"/>
</dbReference>
<dbReference type="Proteomes" id="UP000608071">
    <property type="component" value="Unassembled WGS sequence"/>
</dbReference>
<dbReference type="PANTHER" id="PTHR43053:SF3">
    <property type="entry name" value="ALPHA-GALACTOSIDASE C-RELATED"/>
    <property type="match status" value="1"/>
</dbReference>
<evidence type="ECO:0000256" key="6">
    <source>
        <dbReference type="PIRNR" id="PIRNR005536"/>
    </source>
</evidence>
<dbReference type="InterPro" id="IPR017853">
    <property type="entry name" value="GH"/>
</dbReference>
<sequence length="730" mass="83604">MAIHINQEQLLFHLQGKNTSYVMQVVRDGYLAHLYWGKRVQTYRGSNKIIYMDRGFSPNPDASDRTFSLDTLPQEYPAYGNGDFRIPAYQIQLNNGSTVTDLRYKDYKIYKGKPKLKGLPSTYVEDENEAETLELIMEDKLLGLTVTLSYSLYPELDVITRSVHFNNEGSQNLKMLRALSASVDFRDDEYELITLYGAHNNEKNIERRRIVPGIQLVDSCRGASSPQQAPFLSLVRKGTDEDRGEVYAFNLVYSGNFTAQVQVDPYRNTRVSIGINPFDFTWLLEPGETFQTPEVVMAYTANGLGDMSRIFHELYSKRLCRGTFRDKLRPVLINNWEATYFDFNAEKIEEIAVEAKKAGIELLVLDDGWFGKRDDDNSSLGDWVVDQRKLPNGLQHLANRICELGLEFGLWFEPEMISVDSDLYRKHPDWCLHVEDRSHTLGRNQLFLDLSREEVCEYVIESVSSVLSSAPITYVKWDMNRHMTDIGSATLPPERQRETAHRYILGLYKVMEEITSRFPNILFESCSSGGGRFDAGMLYYMPQTWTSDNTDAMCRLKIQYGTSLVYPPITMGAHVSTVPNHQVGRITPLETRGHVAMAGNFGYELDLTILTEQEKEEIKKQVALYKEIRPIIQFGKFHRILSPFDGNEAAWNFVSGDQSEVVASYFKVLSQPGASLRTLKFKGLNPNYIYKDVETGELFGGDELMNAGITLPRIKQDFLSMFWRFTKHHN</sequence>
<dbReference type="PRINTS" id="PR00743">
    <property type="entry name" value="GLHYDRLASE36"/>
</dbReference>
<evidence type="ECO:0000259" key="7">
    <source>
        <dbReference type="Pfam" id="PF16874"/>
    </source>
</evidence>
<evidence type="ECO:0000256" key="5">
    <source>
        <dbReference type="ARBA" id="ARBA00023295"/>
    </source>
</evidence>
<evidence type="ECO:0000256" key="2">
    <source>
        <dbReference type="ARBA" id="ARBA00006202"/>
    </source>
</evidence>
<comment type="similarity">
    <text evidence="2">Belongs to the glycosyl hydrolase 36 family.</text>
</comment>